<dbReference type="EMBL" id="HACM01005613">
    <property type="protein sequence ID" value="CRZ06055.1"/>
    <property type="molecule type" value="Transcribed_RNA"/>
</dbReference>
<reference evidence="1" key="1">
    <citation type="submission" date="2015-04" db="EMBL/GenBank/DDBJ databases">
        <title>The genome sequence of the plant pathogenic Rhizarian Plasmodiophora brassicae reveals insights in its biotrophic life cycle and the origin of chitin synthesis.</title>
        <authorList>
            <person name="Schwelm A."/>
            <person name="Fogelqvist J."/>
            <person name="Knaust A."/>
            <person name="Julke S."/>
            <person name="Lilja T."/>
            <person name="Dhandapani V."/>
            <person name="Bonilla-Rosso G."/>
            <person name="Karlsson M."/>
            <person name="Shevchenko A."/>
            <person name="Choi S.R."/>
            <person name="Kim H.G."/>
            <person name="Park J.Y."/>
            <person name="Lim Y.P."/>
            <person name="Ludwig-Muller J."/>
            <person name="Dixelius C."/>
        </authorList>
    </citation>
    <scope>NUCLEOTIDE SEQUENCE</scope>
    <source>
        <tissue evidence="1">Potato root galls</tissue>
    </source>
</reference>
<sequence length="116" mass="13141">MSKPLLGASTYRSMEFLGERNARLLKPRISINTSEGPVIMRRTWIYISDLPSFLIGDPLLCKFGVDVRAQPTQLAKKQAVFIDESVPGSAYAVFILTTACQIRWRPRSMMLMLTFL</sequence>
<dbReference type="AlphaFoldDB" id="A0A0H5QVV5"/>
<organism evidence="1">
    <name type="scientific">Spongospora subterranea</name>
    <dbReference type="NCBI Taxonomy" id="70186"/>
    <lineage>
        <taxon>Eukaryota</taxon>
        <taxon>Sar</taxon>
        <taxon>Rhizaria</taxon>
        <taxon>Endomyxa</taxon>
        <taxon>Phytomyxea</taxon>
        <taxon>Plasmodiophorida</taxon>
        <taxon>Plasmodiophoridae</taxon>
        <taxon>Spongospora</taxon>
    </lineage>
</organism>
<evidence type="ECO:0000313" key="1">
    <source>
        <dbReference type="EMBL" id="CRZ06055.1"/>
    </source>
</evidence>
<accession>A0A0H5QVV5</accession>
<proteinExistence type="predicted"/>
<name>A0A0H5QVV5_9EUKA</name>
<protein>
    <submittedName>
        <fullName evidence="1">Uncharacterized protein</fullName>
    </submittedName>
</protein>